<organism evidence="1 2">
    <name type="scientific">Phormidium pseudopriestleyi FRX01</name>
    <dbReference type="NCBI Taxonomy" id="1759528"/>
    <lineage>
        <taxon>Bacteria</taxon>
        <taxon>Bacillati</taxon>
        <taxon>Cyanobacteriota</taxon>
        <taxon>Cyanophyceae</taxon>
        <taxon>Oscillatoriophycideae</taxon>
        <taxon>Oscillatoriales</taxon>
        <taxon>Oscillatoriaceae</taxon>
        <taxon>Phormidium</taxon>
    </lineage>
</organism>
<protein>
    <recommendedName>
        <fullName evidence="3">DUF4365 domain-containing protein</fullName>
    </recommendedName>
</protein>
<dbReference type="EMBL" id="JAFLQW010000060">
    <property type="protein sequence ID" value="MBO0347999.1"/>
    <property type="molecule type" value="Genomic_DNA"/>
</dbReference>
<evidence type="ECO:0000313" key="2">
    <source>
        <dbReference type="Proteomes" id="UP000664844"/>
    </source>
</evidence>
<keyword evidence="2" id="KW-1185">Reference proteome</keyword>
<sequence length="166" mass="19507">MRTYTMQQSTQVADRATADITQWLQNLPRTISIQNVEDDPDYRKMDVDLLVTTDRGESKLEIKGDRYHKTGNFFFETHSNQEKNTPGCFLYTAADWLCYYFVEIRVLYLLPMPATRDWFINQMERFRERSTTTPIRGGGYYTTVGRLVPIKVVLKEVPDVKRYELG</sequence>
<name>A0ABS3FLM7_9CYAN</name>
<reference evidence="1 2" key="1">
    <citation type="submission" date="2021-03" db="EMBL/GenBank/DDBJ databases">
        <title>Metabolic Capacity of the Antarctic Cyanobacterium Phormidium pseudopriestleyi that Sustains Oxygenic Photosynthesis in the Presence of Hydrogen Sulfide.</title>
        <authorList>
            <person name="Lumian J.E."/>
            <person name="Jungblut A.D."/>
            <person name="Dillon M.L."/>
            <person name="Hawes I."/>
            <person name="Doran P.T."/>
            <person name="Mackey T.J."/>
            <person name="Dick G.J."/>
            <person name="Grettenberger C.L."/>
            <person name="Sumner D.Y."/>
        </authorList>
    </citation>
    <scope>NUCLEOTIDE SEQUENCE [LARGE SCALE GENOMIC DNA]</scope>
    <source>
        <strain evidence="1 2">FRX01</strain>
    </source>
</reference>
<proteinExistence type="predicted"/>
<dbReference type="Proteomes" id="UP000664844">
    <property type="component" value="Unassembled WGS sequence"/>
</dbReference>
<accession>A0ABS3FLM7</accession>
<evidence type="ECO:0000313" key="1">
    <source>
        <dbReference type="EMBL" id="MBO0347999.1"/>
    </source>
</evidence>
<gene>
    <name evidence="1" type="ORF">J0895_02535</name>
</gene>
<evidence type="ECO:0008006" key="3">
    <source>
        <dbReference type="Google" id="ProtNLM"/>
    </source>
</evidence>
<comment type="caution">
    <text evidence="1">The sequence shown here is derived from an EMBL/GenBank/DDBJ whole genome shotgun (WGS) entry which is preliminary data.</text>
</comment>